<sequence length="61" mass="7074">MQHKEKRTMAFLVLTGILFLFSMLTFIIPIPGLLKDAVLLIGFITACIIHYYFKRKQKETA</sequence>
<name>A0A084H1D6_METID</name>
<reference evidence="2 3" key="1">
    <citation type="journal article" date="2005" name="Int. J. Syst. Evol. Microbiol.">
        <title>Bacillus cibi sp. nov., isolated from jeotgal, a traditional Korean fermented seafood.</title>
        <authorList>
            <person name="Yoon J.H."/>
            <person name="Lee C.H."/>
            <person name="Oh T.K."/>
        </authorList>
    </citation>
    <scope>NUCLEOTIDE SEQUENCE [LARGE SCALE GENOMIC DNA]</scope>
    <source>
        <strain evidence="2 3">DSM 16189</strain>
    </source>
</reference>
<feature type="transmembrane region" description="Helical" evidence="1">
    <location>
        <begin position="12"/>
        <end position="31"/>
    </location>
</feature>
<dbReference type="EMBL" id="JNVC02000002">
    <property type="protein sequence ID" value="KEZ53398.1"/>
    <property type="molecule type" value="Genomic_DNA"/>
</dbReference>
<accession>A0A084H1D6</accession>
<keyword evidence="1" id="KW-0472">Membrane</keyword>
<organism evidence="2 3">
    <name type="scientific">Metabacillus indicus</name>
    <name type="common">Bacillus indicus</name>
    <dbReference type="NCBI Taxonomy" id="246786"/>
    <lineage>
        <taxon>Bacteria</taxon>
        <taxon>Bacillati</taxon>
        <taxon>Bacillota</taxon>
        <taxon>Bacilli</taxon>
        <taxon>Bacillales</taxon>
        <taxon>Bacillaceae</taxon>
        <taxon>Metabacillus</taxon>
    </lineage>
</organism>
<feature type="transmembrane region" description="Helical" evidence="1">
    <location>
        <begin position="37"/>
        <end position="53"/>
    </location>
</feature>
<dbReference type="Proteomes" id="UP000028549">
    <property type="component" value="Unassembled WGS sequence"/>
</dbReference>
<dbReference type="RefSeq" id="WP_029285506.1">
    <property type="nucleotide sequence ID" value="NZ_JNVC02000002.1"/>
</dbReference>
<keyword evidence="1" id="KW-1133">Transmembrane helix</keyword>
<gene>
    <name evidence="2" type="ORF">GS18_0207320</name>
</gene>
<keyword evidence="3" id="KW-1185">Reference proteome</keyword>
<proteinExistence type="predicted"/>
<evidence type="ECO:0000256" key="1">
    <source>
        <dbReference type="SAM" id="Phobius"/>
    </source>
</evidence>
<keyword evidence="1" id="KW-0812">Transmembrane</keyword>
<evidence type="ECO:0000313" key="2">
    <source>
        <dbReference type="EMBL" id="KEZ53398.1"/>
    </source>
</evidence>
<evidence type="ECO:0000313" key="3">
    <source>
        <dbReference type="Proteomes" id="UP000028549"/>
    </source>
</evidence>
<dbReference type="AlphaFoldDB" id="A0A084H1D6"/>
<comment type="caution">
    <text evidence="2">The sequence shown here is derived from an EMBL/GenBank/DDBJ whole genome shotgun (WGS) entry which is preliminary data.</text>
</comment>
<protein>
    <submittedName>
        <fullName evidence="2">Uncharacterized protein</fullName>
    </submittedName>
</protein>